<evidence type="ECO:0000256" key="1">
    <source>
        <dbReference type="SAM" id="MobiDB-lite"/>
    </source>
</evidence>
<evidence type="ECO:0000313" key="2">
    <source>
        <dbReference type="EMBL" id="KAF8416235.1"/>
    </source>
</evidence>
<comment type="caution">
    <text evidence="2">The sequence shown here is derived from an EMBL/GenBank/DDBJ whole genome shotgun (WGS) entry which is preliminary data.</text>
</comment>
<gene>
    <name evidence="2" type="ORF">L210DRAFT_3656711</name>
</gene>
<dbReference type="AlphaFoldDB" id="A0AAD4BBV7"/>
<feature type="region of interest" description="Disordered" evidence="1">
    <location>
        <begin position="116"/>
        <end position="136"/>
    </location>
</feature>
<proteinExistence type="predicted"/>
<evidence type="ECO:0000313" key="3">
    <source>
        <dbReference type="Proteomes" id="UP001194468"/>
    </source>
</evidence>
<accession>A0AAD4BBV7</accession>
<dbReference type="Proteomes" id="UP001194468">
    <property type="component" value="Unassembled WGS sequence"/>
</dbReference>
<feature type="compositionally biased region" description="Polar residues" evidence="1">
    <location>
        <begin position="81"/>
        <end position="93"/>
    </location>
</feature>
<dbReference type="EMBL" id="WHUW01000265">
    <property type="protein sequence ID" value="KAF8416235.1"/>
    <property type="molecule type" value="Genomic_DNA"/>
</dbReference>
<protein>
    <submittedName>
        <fullName evidence="2">Uncharacterized protein</fullName>
    </submittedName>
</protein>
<name>A0AAD4BBV7_BOLED</name>
<organism evidence="2 3">
    <name type="scientific">Boletus edulis BED1</name>
    <dbReference type="NCBI Taxonomy" id="1328754"/>
    <lineage>
        <taxon>Eukaryota</taxon>
        <taxon>Fungi</taxon>
        <taxon>Dikarya</taxon>
        <taxon>Basidiomycota</taxon>
        <taxon>Agaricomycotina</taxon>
        <taxon>Agaricomycetes</taxon>
        <taxon>Agaricomycetidae</taxon>
        <taxon>Boletales</taxon>
        <taxon>Boletineae</taxon>
        <taxon>Boletaceae</taxon>
        <taxon>Boletoideae</taxon>
        <taxon>Boletus</taxon>
    </lineage>
</organism>
<feature type="region of interest" description="Disordered" evidence="1">
    <location>
        <begin position="26"/>
        <end position="98"/>
    </location>
</feature>
<reference evidence="2" key="2">
    <citation type="journal article" date="2020" name="Nat. Commun.">
        <title>Large-scale genome sequencing of mycorrhizal fungi provides insights into the early evolution of symbiotic traits.</title>
        <authorList>
            <person name="Miyauchi S."/>
            <person name="Kiss E."/>
            <person name="Kuo A."/>
            <person name="Drula E."/>
            <person name="Kohler A."/>
            <person name="Sanchez-Garcia M."/>
            <person name="Morin E."/>
            <person name="Andreopoulos B."/>
            <person name="Barry K.W."/>
            <person name="Bonito G."/>
            <person name="Buee M."/>
            <person name="Carver A."/>
            <person name="Chen C."/>
            <person name="Cichocki N."/>
            <person name="Clum A."/>
            <person name="Culley D."/>
            <person name="Crous P.W."/>
            <person name="Fauchery L."/>
            <person name="Girlanda M."/>
            <person name="Hayes R.D."/>
            <person name="Keri Z."/>
            <person name="LaButti K."/>
            <person name="Lipzen A."/>
            <person name="Lombard V."/>
            <person name="Magnuson J."/>
            <person name="Maillard F."/>
            <person name="Murat C."/>
            <person name="Nolan M."/>
            <person name="Ohm R.A."/>
            <person name="Pangilinan J."/>
            <person name="Pereira M.F."/>
            <person name="Perotto S."/>
            <person name="Peter M."/>
            <person name="Pfister S."/>
            <person name="Riley R."/>
            <person name="Sitrit Y."/>
            <person name="Stielow J.B."/>
            <person name="Szollosi G."/>
            <person name="Zifcakova L."/>
            <person name="Stursova M."/>
            <person name="Spatafora J.W."/>
            <person name="Tedersoo L."/>
            <person name="Vaario L.M."/>
            <person name="Yamada A."/>
            <person name="Yan M."/>
            <person name="Wang P."/>
            <person name="Xu J."/>
            <person name="Bruns T."/>
            <person name="Baldrian P."/>
            <person name="Vilgalys R."/>
            <person name="Dunand C."/>
            <person name="Henrissat B."/>
            <person name="Grigoriev I.V."/>
            <person name="Hibbett D."/>
            <person name="Nagy L.G."/>
            <person name="Martin F.M."/>
        </authorList>
    </citation>
    <scope>NUCLEOTIDE SEQUENCE</scope>
    <source>
        <strain evidence="2">BED1</strain>
    </source>
</reference>
<keyword evidence="3" id="KW-1185">Reference proteome</keyword>
<reference evidence="2" key="1">
    <citation type="submission" date="2019-10" db="EMBL/GenBank/DDBJ databases">
        <authorList>
            <consortium name="DOE Joint Genome Institute"/>
            <person name="Kuo A."/>
            <person name="Miyauchi S."/>
            <person name="Kiss E."/>
            <person name="Drula E."/>
            <person name="Kohler A."/>
            <person name="Sanchez-Garcia M."/>
            <person name="Andreopoulos B."/>
            <person name="Barry K.W."/>
            <person name="Bonito G."/>
            <person name="Buee M."/>
            <person name="Carver A."/>
            <person name="Chen C."/>
            <person name="Cichocki N."/>
            <person name="Clum A."/>
            <person name="Culley D."/>
            <person name="Crous P.W."/>
            <person name="Fauchery L."/>
            <person name="Girlanda M."/>
            <person name="Hayes R."/>
            <person name="Keri Z."/>
            <person name="LaButti K."/>
            <person name="Lipzen A."/>
            <person name="Lombard V."/>
            <person name="Magnuson J."/>
            <person name="Maillard F."/>
            <person name="Morin E."/>
            <person name="Murat C."/>
            <person name="Nolan M."/>
            <person name="Ohm R."/>
            <person name="Pangilinan J."/>
            <person name="Pereira M."/>
            <person name="Perotto S."/>
            <person name="Peter M."/>
            <person name="Riley R."/>
            <person name="Sitrit Y."/>
            <person name="Stielow B."/>
            <person name="Szollosi G."/>
            <person name="Zifcakova L."/>
            <person name="Stursova M."/>
            <person name="Spatafora J.W."/>
            <person name="Tedersoo L."/>
            <person name="Vaario L.-M."/>
            <person name="Yamada A."/>
            <person name="Yan M."/>
            <person name="Wang P."/>
            <person name="Xu J."/>
            <person name="Bruns T."/>
            <person name="Baldrian P."/>
            <person name="Vilgalys R."/>
            <person name="Henrissat B."/>
            <person name="Grigoriev I.V."/>
            <person name="Hibbett D."/>
            <person name="Nagy L.G."/>
            <person name="Martin F.M."/>
        </authorList>
    </citation>
    <scope>NUCLEOTIDE SEQUENCE</scope>
    <source>
        <strain evidence="2">BED1</strain>
    </source>
</reference>
<sequence>MLKRTIRFAYKSLLVTVVSYQVTSCTHPSASSIPAPDPKDEPLPSELKLNAARKEGSGEQSGIPDDDDDDDNISTAPIGETASQLNLGTSFHTPRSEHDVEKALDGLDQATNQTLSGRFTEINTPTTTSQKPTNSLDGRRIIGKLLTLEEMLNPINEPEAGKVKK</sequence>